<dbReference type="PANTHER" id="PTHR22726:SF1">
    <property type="entry name" value="METALLOENDOPEPTIDASE OMA1, MITOCHONDRIAL"/>
    <property type="match status" value="1"/>
</dbReference>
<evidence type="ECO:0000256" key="5">
    <source>
        <dbReference type="ARBA" id="ARBA00022833"/>
    </source>
</evidence>
<keyword evidence="4" id="KW-0378">Hydrolase</keyword>
<organism evidence="9 10">
    <name type="scientific">Coniophora puteana (strain RWD-64-598)</name>
    <name type="common">Brown rot fungus</name>
    <dbReference type="NCBI Taxonomy" id="741705"/>
    <lineage>
        <taxon>Eukaryota</taxon>
        <taxon>Fungi</taxon>
        <taxon>Dikarya</taxon>
        <taxon>Basidiomycota</taxon>
        <taxon>Agaricomycotina</taxon>
        <taxon>Agaricomycetes</taxon>
        <taxon>Agaricomycetidae</taxon>
        <taxon>Boletales</taxon>
        <taxon>Coniophorineae</taxon>
        <taxon>Coniophoraceae</taxon>
        <taxon>Coniophora</taxon>
    </lineage>
</organism>
<proteinExistence type="predicted"/>
<feature type="region of interest" description="Disordered" evidence="7">
    <location>
        <begin position="22"/>
        <end position="48"/>
    </location>
</feature>
<keyword evidence="6" id="KW-0482">Metalloprotease</keyword>
<evidence type="ECO:0000313" key="10">
    <source>
        <dbReference type="Proteomes" id="UP000053558"/>
    </source>
</evidence>
<dbReference type="Pfam" id="PF01435">
    <property type="entry name" value="Peptidase_M48"/>
    <property type="match status" value="1"/>
</dbReference>
<dbReference type="GeneID" id="19210711"/>
<keyword evidence="5" id="KW-0862">Zinc</keyword>
<evidence type="ECO:0000256" key="2">
    <source>
        <dbReference type="ARBA" id="ARBA00022670"/>
    </source>
</evidence>
<keyword evidence="2" id="KW-0645">Protease</keyword>
<feature type="domain" description="Peptidase M48" evidence="8">
    <location>
        <begin position="254"/>
        <end position="414"/>
    </location>
</feature>
<dbReference type="CDD" id="cd07331">
    <property type="entry name" value="M48C_Oma1_like"/>
    <property type="match status" value="1"/>
</dbReference>
<dbReference type="RefSeq" id="XP_007772009.1">
    <property type="nucleotide sequence ID" value="XM_007773819.1"/>
</dbReference>
<name>A0A5M3MEG7_CONPW</name>
<evidence type="ECO:0000256" key="1">
    <source>
        <dbReference type="ARBA" id="ARBA00001947"/>
    </source>
</evidence>
<dbReference type="InterPro" id="IPR051156">
    <property type="entry name" value="Mito/Outer_Membr_Metalloprot"/>
</dbReference>
<gene>
    <name evidence="9" type="ORF">CONPUDRAFT_84057</name>
</gene>
<evidence type="ECO:0000256" key="3">
    <source>
        <dbReference type="ARBA" id="ARBA00022723"/>
    </source>
</evidence>
<dbReference type="AlphaFoldDB" id="A0A5M3MEG7"/>
<dbReference type="OMA" id="RFNCYSE"/>
<dbReference type="GO" id="GO:0046872">
    <property type="term" value="F:metal ion binding"/>
    <property type="evidence" value="ECO:0007669"/>
    <property type="project" value="UniProtKB-KW"/>
</dbReference>
<dbReference type="PANTHER" id="PTHR22726">
    <property type="entry name" value="METALLOENDOPEPTIDASE OMA1"/>
    <property type="match status" value="1"/>
</dbReference>
<dbReference type="GO" id="GO:0004222">
    <property type="term" value="F:metalloendopeptidase activity"/>
    <property type="evidence" value="ECO:0007669"/>
    <property type="project" value="InterPro"/>
</dbReference>
<dbReference type="Gene3D" id="3.30.2010.10">
    <property type="entry name" value="Metalloproteases ('zincins'), catalytic domain"/>
    <property type="match status" value="1"/>
</dbReference>
<accession>A0A5M3MEG7</accession>
<comment type="caution">
    <text evidence="9">The sequence shown here is derived from an EMBL/GenBank/DDBJ whole genome shotgun (WGS) entry which is preliminary data.</text>
</comment>
<reference evidence="10" key="1">
    <citation type="journal article" date="2012" name="Science">
        <title>The Paleozoic origin of enzymatic lignin decomposition reconstructed from 31 fungal genomes.</title>
        <authorList>
            <person name="Floudas D."/>
            <person name="Binder M."/>
            <person name="Riley R."/>
            <person name="Barry K."/>
            <person name="Blanchette R.A."/>
            <person name="Henrissat B."/>
            <person name="Martinez A.T."/>
            <person name="Otillar R."/>
            <person name="Spatafora J.W."/>
            <person name="Yadav J.S."/>
            <person name="Aerts A."/>
            <person name="Benoit I."/>
            <person name="Boyd A."/>
            <person name="Carlson A."/>
            <person name="Copeland A."/>
            <person name="Coutinho P.M."/>
            <person name="de Vries R.P."/>
            <person name="Ferreira P."/>
            <person name="Findley K."/>
            <person name="Foster B."/>
            <person name="Gaskell J."/>
            <person name="Glotzer D."/>
            <person name="Gorecki P."/>
            <person name="Heitman J."/>
            <person name="Hesse C."/>
            <person name="Hori C."/>
            <person name="Igarashi K."/>
            <person name="Jurgens J.A."/>
            <person name="Kallen N."/>
            <person name="Kersten P."/>
            <person name="Kohler A."/>
            <person name="Kuees U."/>
            <person name="Kumar T.K.A."/>
            <person name="Kuo A."/>
            <person name="LaButti K."/>
            <person name="Larrondo L.F."/>
            <person name="Lindquist E."/>
            <person name="Ling A."/>
            <person name="Lombard V."/>
            <person name="Lucas S."/>
            <person name="Lundell T."/>
            <person name="Martin R."/>
            <person name="McLaughlin D.J."/>
            <person name="Morgenstern I."/>
            <person name="Morin E."/>
            <person name="Murat C."/>
            <person name="Nagy L.G."/>
            <person name="Nolan M."/>
            <person name="Ohm R.A."/>
            <person name="Patyshakuliyeva A."/>
            <person name="Rokas A."/>
            <person name="Ruiz-Duenas F.J."/>
            <person name="Sabat G."/>
            <person name="Salamov A."/>
            <person name="Samejima M."/>
            <person name="Schmutz J."/>
            <person name="Slot J.C."/>
            <person name="St John F."/>
            <person name="Stenlid J."/>
            <person name="Sun H."/>
            <person name="Sun S."/>
            <person name="Syed K."/>
            <person name="Tsang A."/>
            <person name="Wiebenga A."/>
            <person name="Young D."/>
            <person name="Pisabarro A."/>
            <person name="Eastwood D.C."/>
            <person name="Martin F."/>
            <person name="Cullen D."/>
            <person name="Grigoriev I.V."/>
            <person name="Hibbett D.S."/>
        </authorList>
    </citation>
    <scope>NUCLEOTIDE SEQUENCE [LARGE SCALE GENOMIC DNA]</scope>
    <source>
        <strain evidence="10">RWD-64-598 SS2</strain>
    </source>
</reference>
<dbReference type="OrthoDB" id="7464992at2759"/>
<evidence type="ECO:0000313" key="9">
    <source>
        <dbReference type="EMBL" id="EIW77622.1"/>
    </source>
</evidence>
<comment type="cofactor">
    <cofactor evidence="1">
        <name>Zn(2+)</name>
        <dbReference type="ChEBI" id="CHEBI:29105"/>
    </cofactor>
</comment>
<protein>
    <recommendedName>
        <fullName evidence="8">Peptidase M48 domain-containing protein</fullName>
    </recommendedName>
</protein>
<evidence type="ECO:0000259" key="8">
    <source>
        <dbReference type="Pfam" id="PF01435"/>
    </source>
</evidence>
<dbReference type="Proteomes" id="UP000053558">
    <property type="component" value="Unassembled WGS sequence"/>
</dbReference>
<dbReference type="InterPro" id="IPR001915">
    <property type="entry name" value="Peptidase_M48"/>
</dbReference>
<evidence type="ECO:0000256" key="6">
    <source>
        <dbReference type="ARBA" id="ARBA00023049"/>
    </source>
</evidence>
<feature type="compositionally biased region" description="Low complexity" evidence="7">
    <location>
        <begin position="25"/>
        <end position="48"/>
    </location>
</feature>
<dbReference type="EMBL" id="JH711583">
    <property type="protein sequence ID" value="EIW77622.1"/>
    <property type="molecule type" value="Genomic_DNA"/>
</dbReference>
<evidence type="ECO:0000256" key="4">
    <source>
        <dbReference type="ARBA" id="ARBA00022801"/>
    </source>
</evidence>
<dbReference type="GO" id="GO:0005743">
    <property type="term" value="C:mitochondrial inner membrane"/>
    <property type="evidence" value="ECO:0007669"/>
    <property type="project" value="TreeGrafter"/>
</dbReference>
<evidence type="ECO:0000256" key="7">
    <source>
        <dbReference type="SAM" id="MobiDB-lite"/>
    </source>
</evidence>
<dbReference type="GO" id="GO:0034982">
    <property type="term" value="P:mitochondrial protein processing"/>
    <property type="evidence" value="ECO:0007669"/>
    <property type="project" value="TreeGrafter"/>
</dbReference>
<dbReference type="GO" id="GO:0006515">
    <property type="term" value="P:protein quality control for misfolded or incompletely synthesized proteins"/>
    <property type="evidence" value="ECO:0007669"/>
    <property type="project" value="TreeGrafter"/>
</dbReference>
<keyword evidence="10" id="KW-1185">Reference proteome</keyword>
<keyword evidence="3" id="KW-0479">Metal-binding</keyword>
<dbReference type="KEGG" id="cput:CONPUDRAFT_84057"/>
<sequence length="462" mass="49558">MLPRILIRTAAARSLPRGSPLLGISSRLPAPSTPTLPSRSLPLLSTLPPTHTASSTLYVRRISTSSPRRQQYYVRFGDPTPKRGGSGWNFGRKDPNGKLDTRTKVVLYVAAGGVAYYVVHLEQVPETGRWRFMDISPKYEAKLAKEARAQLLAEFHNKTLPPNHPITRHVHRVASAILEANGLGTLEHDSAAGTGTSSSPFGRIFGGGQNDERGNYGAGAEGGFGQGGEGVWSSGHTGDDGFAGGKGPGGAGRNKKWNLIVVNDRNVVNAMVTFGNIVVFTGILPICKDEQGLAAVLGHEIGHEVARHGPERYSSSKVLIFFAFALQTLGVDLGISNLLTTLLLELPNSRAQETEADTIGVRLAAKACYPGEAAVAMHERLGRHEKANLGGAGGFEFLRTHPTSETRMRHLESMIAEANDIRAASPLCANTSEVFGRFRDALGFAGSSLAHGSEPEMVRRWM</sequence>